<dbReference type="GO" id="GO:0004016">
    <property type="term" value="F:adenylate cyclase activity"/>
    <property type="evidence" value="ECO:0007669"/>
    <property type="project" value="TreeGrafter"/>
</dbReference>
<dbReference type="SUPFAM" id="SSF48452">
    <property type="entry name" value="TPR-like"/>
    <property type="match status" value="1"/>
</dbReference>
<evidence type="ECO:0000259" key="3">
    <source>
        <dbReference type="PROSITE" id="PS50043"/>
    </source>
</evidence>
<name>A0A941EG50_9ACTN</name>
<dbReference type="InterPro" id="IPR011990">
    <property type="entry name" value="TPR-like_helical_dom_sf"/>
</dbReference>
<dbReference type="PRINTS" id="PR00038">
    <property type="entry name" value="HTHLUXR"/>
</dbReference>
<dbReference type="InterPro" id="IPR016032">
    <property type="entry name" value="Sig_transdc_resp-reg_C-effctor"/>
</dbReference>
<dbReference type="Pfam" id="PF00196">
    <property type="entry name" value="GerE"/>
    <property type="match status" value="1"/>
</dbReference>
<dbReference type="GO" id="GO:0005524">
    <property type="term" value="F:ATP binding"/>
    <property type="evidence" value="ECO:0007669"/>
    <property type="project" value="UniProtKB-KW"/>
</dbReference>
<dbReference type="SUPFAM" id="SSF52540">
    <property type="entry name" value="P-loop containing nucleoside triphosphate hydrolases"/>
    <property type="match status" value="1"/>
</dbReference>
<dbReference type="EMBL" id="JAGSOH010000159">
    <property type="protein sequence ID" value="MBR7830822.1"/>
    <property type="molecule type" value="Genomic_DNA"/>
</dbReference>
<dbReference type="Gene3D" id="1.10.10.10">
    <property type="entry name" value="Winged helix-like DNA-binding domain superfamily/Winged helix DNA-binding domain"/>
    <property type="match status" value="1"/>
</dbReference>
<evidence type="ECO:0000313" key="5">
    <source>
        <dbReference type="Proteomes" id="UP000676325"/>
    </source>
</evidence>
<keyword evidence="2" id="KW-0067">ATP-binding</keyword>
<evidence type="ECO:0000256" key="2">
    <source>
        <dbReference type="ARBA" id="ARBA00022840"/>
    </source>
</evidence>
<dbReference type="PROSITE" id="PS50043">
    <property type="entry name" value="HTH_LUXR_2"/>
    <property type="match status" value="1"/>
</dbReference>
<dbReference type="InterPro" id="IPR036388">
    <property type="entry name" value="WH-like_DNA-bd_sf"/>
</dbReference>
<evidence type="ECO:0000256" key="1">
    <source>
        <dbReference type="ARBA" id="ARBA00022741"/>
    </source>
</evidence>
<sequence length="936" mass="99139">MLSGRDAELGALRGLLAAARAGQGGSLVLSGQPGIGKSALLEAACPNSDGLRVLRATGYPAESQLPYAGLHLLLHPVLDRLDVLPAPQRDALATAFGLSAKESAEPADQLLISLALLTLLSELADTATPMLCLVDDAHWFDQLSLSALIFAARRLGTENVAIVMSARQGCALLERSGLPGLEVKGLPDAAAQEVIALRADRPSPAARAWILAQAHGNPLALLELPAVSALDSHGDAQPVPELPERLVEAFRAQIESLPRETLSLLKLAALADGPEVDALLRAAPLFGVPAEAIGPAERSGVLQVNQGTFGFRHPLLRSALVAATPVPRRLAAHRAYAGALTGPEEADRRIWHEAAAATGPDERLAAELERTAERAGRRGGRPAAIGAYERAAVLSPSPGDRLRRWILAAEAATDHGDAERAERCAGNAELVRAELAAAGQSLDAQTWMRLVIACATARFELGELREAYRIAYAGAQELGRNGGPLEAGTLLCLTVDLAWFLGDREVSAYSDLFTSLSGVSPEHPVYLVCLYVETAIMLSLRSDLGFRPADLAVVIDRVRSSGLYAAGPVITLGSLAPIMAQDEAALELFATLLAECREHGRMAWYSASLGALARVQAHLGRLGEARTCAEEALAIAEAAGQTQWESQVSGLLAYLAASAGDEERCREYARRALTDLAPTVMSLGESWGRWALGLLDLGLGRPAAALEHLRALENGPAVHQLAAARALPDLLEAAVRAGDRELAELALGRLTSWAAGVKQNAADALVLRGEALLAEDDESAGRAFTAALRLYVKSDRPFDRARTQLLWGERLRRERRRTEARAPLSAALETFERLGASPWAERARQELAASGAGGEPPRTRADAVVTRTNSPAQAALAVLTSQEAQIVRLAAQGLSNRDIAAQLVLSPRTVGHHLYKAYPKLGVVSRGELPALLGTR</sequence>
<keyword evidence="1" id="KW-0547">Nucleotide-binding</keyword>
<keyword evidence="5" id="KW-1185">Reference proteome</keyword>
<comment type="caution">
    <text evidence="4">The sequence shown here is derived from an EMBL/GenBank/DDBJ whole genome shotgun (WGS) entry which is preliminary data.</text>
</comment>
<accession>A0A941EG50</accession>
<dbReference type="SUPFAM" id="SSF46894">
    <property type="entry name" value="C-terminal effector domain of the bipartite response regulators"/>
    <property type="match status" value="1"/>
</dbReference>
<dbReference type="InterPro" id="IPR027417">
    <property type="entry name" value="P-loop_NTPase"/>
</dbReference>
<proteinExistence type="predicted"/>
<reference evidence="4" key="1">
    <citation type="submission" date="2021-04" db="EMBL/GenBank/DDBJ databases">
        <title>Genome based classification of Actinospica acidithermotolerans sp. nov., an actinobacterium isolated from an Indonesian hot spring.</title>
        <authorList>
            <person name="Kusuma A.B."/>
            <person name="Putra K.E."/>
            <person name="Nafisah S."/>
            <person name="Loh J."/>
            <person name="Nouioui I."/>
            <person name="Goodfellow M."/>
        </authorList>
    </citation>
    <scope>NUCLEOTIDE SEQUENCE</scope>
    <source>
        <strain evidence="4">MGRD01-02</strain>
    </source>
</reference>
<dbReference type="AlphaFoldDB" id="A0A941EG50"/>
<protein>
    <submittedName>
        <fullName evidence="4">AAA family ATPase</fullName>
    </submittedName>
</protein>
<gene>
    <name evidence="4" type="ORF">KDK95_31250</name>
</gene>
<dbReference type="GO" id="GO:0006355">
    <property type="term" value="P:regulation of DNA-templated transcription"/>
    <property type="evidence" value="ECO:0007669"/>
    <property type="project" value="InterPro"/>
</dbReference>
<dbReference type="Pfam" id="PF13191">
    <property type="entry name" value="AAA_16"/>
    <property type="match status" value="1"/>
</dbReference>
<feature type="domain" description="HTH luxR-type" evidence="3">
    <location>
        <begin position="872"/>
        <end position="936"/>
    </location>
</feature>
<dbReference type="InterPro" id="IPR041664">
    <property type="entry name" value="AAA_16"/>
</dbReference>
<organism evidence="4 5">
    <name type="scientific">Actinospica acidithermotolerans</name>
    <dbReference type="NCBI Taxonomy" id="2828514"/>
    <lineage>
        <taxon>Bacteria</taxon>
        <taxon>Bacillati</taxon>
        <taxon>Actinomycetota</taxon>
        <taxon>Actinomycetes</taxon>
        <taxon>Catenulisporales</taxon>
        <taxon>Actinospicaceae</taxon>
        <taxon>Actinospica</taxon>
    </lineage>
</organism>
<dbReference type="PANTHER" id="PTHR16305:SF35">
    <property type="entry name" value="TRANSCRIPTIONAL ACTIVATOR DOMAIN"/>
    <property type="match status" value="1"/>
</dbReference>
<dbReference type="SMART" id="SM00421">
    <property type="entry name" value="HTH_LUXR"/>
    <property type="match status" value="1"/>
</dbReference>
<dbReference type="InterPro" id="IPR000792">
    <property type="entry name" value="Tscrpt_reg_LuxR_C"/>
</dbReference>
<dbReference type="GO" id="GO:0005737">
    <property type="term" value="C:cytoplasm"/>
    <property type="evidence" value="ECO:0007669"/>
    <property type="project" value="TreeGrafter"/>
</dbReference>
<dbReference type="GO" id="GO:0003677">
    <property type="term" value="F:DNA binding"/>
    <property type="evidence" value="ECO:0007669"/>
    <property type="project" value="InterPro"/>
</dbReference>
<evidence type="ECO:0000313" key="4">
    <source>
        <dbReference type="EMBL" id="MBR7830822.1"/>
    </source>
</evidence>
<dbReference type="RefSeq" id="WP_212521942.1">
    <property type="nucleotide sequence ID" value="NZ_JAGSOH010000159.1"/>
</dbReference>
<dbReference type="Gene3D" id="1.25.40.10">
    <property type="entry name" value="Tetratricopeptide repeat domain"/>
    <property type="match status" value="1"/>
</dbReference>
<dbReference type="CDD" id="cd06170">
    <property type="entry name" value="LuxR_C_like"/>
    <property type="match status" value="1"/>
</dbReference>
<dbReference type="Proteomes" id="UP000676325">
    <property type="component" value="Unassembled WGS sequence"/>
</dbReference>
<dbReference type="PANTHER" id="PTHR16305">
    <property type="entry name" value="TESTICULAR SOLUBLE ADENYLYL CYCLASE"/>
    <property type="match status" value="1"/>
</dbReference>